<dbReference type="InterPro" id="IPR011009">
    <property type="entry name" value="Kinase-like_dom_sf"/>
</dbReference>
<dbReference type="Pfam" id="PF00560">
    <property type="entry name" value="LRR_1"/>
    <property type="match status" value="2"/>
</dbReference>
<name>A0A565BWL2_9BRAS</name>
<evidence type="ECO:0000256" key="7">
    <source>
        <dbReference type="ARBA" id="ARBA00023136"/>
    </source>
</evidence>
<evidence type="ECO:0000256" key="9">
    <source>
        <dbReference type="ARBA" id="ARBA00023180"/>
    </source>
</evidence>
<evidence type="ECO:0000256" key="1">
    <source>
        <dbReference type="ARBA" id="ARBA00004167"/>
    </source>
</evidence>
<dbReference type="Gene3D" id="3.30.200.20">
    <property type="entry name" value="Phosphorylase Kinase, domain 1"/>
    <property type="match status" value="1"/>
</dbReference>
<keyword evidence="12" id="KW-1185">Reference proteome</keyword>
<comment type="subcellular location">
    <subcellularLocation>
        <location evidence="1">Membrane</location>
        <topology evidence="1">Single-pass membrane protein</topology>
    </subcellularLocation>
</comment>
<keyword evidence="6" id="KW-1133">Transmembrane helix</keyword>
<dbReference type="PANTHER" id="PTHR47986:SF1">
    <property type="entry name" value="OS04G0685900 PROTEIN"/>
    <property type="match status" value="1"/>
</dbReference>
<keyword evidence="8" id="KW-0675">Receptor</keyword>
<gene>
    <name evidence="11" type="ORF">ANE_LOCUS16231</name>
</gene>
<keyword evidence="3" id="KW-0812">Transmembrane</keyword>
<dbReference type="Gene3D" id="3.80.10.10">
    <property type="entry name" value="Ribonuclease Inhibitor"/>
    <property type="match status" value="2"/>
</dbReference>
<dbReference type="EMBL" id="CABITT030000005">
    <property type="protein sequence ID" value="VVB05787.1"/>
    <property type="molecule type" value="Genomic_DNA"/>
</dbReference>
<dbReference type="Pfam" id="PF08263">
    <property type="entry name" value="LRRNT_2"/>
    <property type="match status" value="2"/>
</dbReference>
<dbReference type="FunFam" id="3.80.10.10:FF:000129">
    <property type="entry name" value="Leucine-rich repeat receptor-like kinase"/>
    <property type="match status" value="1"/>
</dbReference>
<dbReference type="AlphaFoldDB" id="A0A565BWL2"/>
<feature type="domain" description="Leucine-rich repeat-containing N-terminal plant-type" evidence="10">
    <location>
        <begin position="173"/>
        <end position="191"/>
    </location>
</feature>
<dbReference type="OrthoDB" id="8891264at2759"/>
<evidence type="ECO:0000313" key="11">
    <source>
        <dbReference type="EMBL" id="VVB05787.1"/>
    </source>
</evidence>
<dbReference type="GO" id="GO:0016020">
    <property type="term" value="C:membrane"/>
    <property type="evidence" value="ECO:0007669"/>
    <property type="project" value="UniProtKB-SubCell"/>
</dbReference>
<keyword evidence="2" id="KW-0433">Leucine-rich repeat</keyword>
<dbReference type="PANTHER" id="PTHR47986">
    <property type="entry name" value="OSJNBA0070M12.3 PROTEIN"/>
    <property type="match status" value="1"/>
</dbReference>
<accession>A0A565BWL2</accession>
<dbReference type="InterPro" id="IPR013210">
    <property type="entry name" value="LRR_N_plant-typ"/>
</dbReference>
<organism evidence="11 12">
    <name type="scientific">Arabis nemorensis</name>
    <dbReference type="NCBI Taxonomy" id="586526"/>
    <lineage>
        <taxon>Eukaryota</taxon>
        <taxon>Viridiplantae</taxon>
        <taxon>Streptophyta</taxon>
        <taxon>Embryophyta</taxon>
        <taxon>Tracheophyta</taxon>
        <taxon>Spermatophyta</taxon>
        <taxon>Magnoliopsida</taxon>
        <taxon>eudicotyledons</taxon>
        <taxon>Gunneridae</taxon>
        <taxon>Pentapetalae</taxon>
        <taxon>rosids</taxon>
        <taxon>malvids</taxon>
        <taxon>Brassicales</taxon>
        <taxon>Brassicaceae</taxon>
        <taxon>Arabideae</taxon>
        <taxon>Arabis</taxon>
    </lineage>
</organism>
<keyword evidence="5" id="KW-0677">Repeat</keyword>
<evidence type="ECO:0000256" key="5">
    <source>
        <dbReference type="ARBA" id="ARBA00022737"/>
    </source>
</evidence>
<dbReference type="SUPFAM" id="SSF56112">
    <property type="entry name" value="Protein kinase-like (PK-like)"/>
    <property type="match status" value="1"/>
</dbReference>
<evidence type="ECO:0000313" key="12">
    <source>
        <dbReference type="Proteomes" id="UP000489600"/>
    </source>
</evidence>
<dbReference type="InterPro" id="IPR001611">
    <property type="entry name" value="Leu-rich_rpt"/>
</dbReference>
<evidence type="ECO:0000259" key="10">
    <source>
        <dbReference type="Pfam" id="PF08263"/>
    </source>
</evidence>
<dbReference type="InterPro" id="IPR032675">
    <property type="entry name" value="LRR_dom_sf"/>
</dbReference>
<reference evidence="11" key="1">
    <citation type="submission" date="2019-07" db="EMBL/GenBank/DDBJ databases">
        <authorList>
            <person name="Dittberner H."/>
        </authorList>
    </citation>
    <scope>NUCLEOTIDE SEQUENCE [LARGE SCALE GENOMIC DNA]</scope>
</reference>
<dbReference type="Gene3D" id="1.10.510.10">
    <property type="entry name" value="Transferase(Phosphotransferase) domain 1"/>
    <property type="match status" value="1"/>
</dbReference>
<evidence type="ECO:0000256" key="4">
    <source>
        <dbReference type="ARBA" id="ARBA00022729"/>
    </source>
</evidence>
<comment type="caution">
    <text evidence="11">The sequence shown here is derived from an EMBL/GenBank/DDBJ whole genome shotgun (WGS) entry which is preliminary data.</text>
</comment>
<proteinExistence type="predicted"/>
<evidence type="ECO:0000256" key="3">
    <source>
        <dbReference type="ARBA" id="ARBA00022692"/>
    </source>
</evidence>
<sequence length="346" mass="38686">MSIEPRTLCIMTSNYTKGVSFSPDAASMEALKASLHLPDDVDWSNLDCCSWEGVKYDEHNIDTTLHISNCVISGRLPPEIKNLQSLTNFEVVDTQITSIVHVSFTRLKSLRVVNLTNNLLQGPTPEFNASLQVDMRVGTNSFCLASPGVFCDPRVSVLLSVIADFGYLIIFTSVWKGNDPCLALWLGIECSPDGNIKDVALVSMHLTGSISPRFADMTSLSVIDLSRNRLSVSIPLELTTLKNLNILRDSTDGFGDHNIIRRGSFGSIYKGRLPNGVEVAVKRMHQSIVSGKGIKEFRDELSRHLFHWNEEELDPLEWSRRLAIALDVARGVKYLHRMTKKRFHEV</sequence>
<dbReference type="SUPFAM" id="SSF52058">
    <property type="entry name" value="L domain-like"/>
    <property type="match status" value="1"/>
</dbReference>
<protein>
    <recommendedName>
        <fullName evidence="10">Leucine-rich repeat-containing N-terminal plant-type domain-containing protein</fullName>
    </recommendedName>
</protein>
<keyword evidence="7" id="KW-0472">Membrane</keyword>
<evidence type="ECO:0000256" key="8">
    <source>
        <dbReference type="ARBA" id="ARBA00023170"/>
    </source>
</evidence>
<evidence type="ECO:0000256" key="2">
    <source>
        <dbReference type="ARBA" id="ARBA00022614"/>
    </source>
</evidence>
<feature type="domain" description="Leucine-rich repeat-containing N-terminal plant-type" evidence="10">
    <location>
        <begin position="24"/>
        <end position="54"/>
    </location>
</feature>
<keyword evidence="4" id="KW-0732">Signal</keyword>
<dbReference type="InterPro" id="IPR052422">
    <property type="entry name" value="Auxin_Ser/Thr_Kinase"/>
</dbReference>
<dbReference type="Proteomes" id="UP000489600">
    <property type="component" value="Unassembled WGS sequence"/>
</dbReference>
<keyword evidence="9" id="KW-0325">Glycoprotein</keyword>
<evidence type="ECO:0000256" key="6">
    <source>
        <dbReference type="ARBA" id="ARBA00022989"/>
    </source>
</evidence>